<dbReference type="PANTHER" id="PTHR13609">
    <property type="entry name" value="UBIQUITIN DOMAIN CONTAINING 1 PROTEIN-RELATED"/>
    <property type="match status" value="1"/>
</dbReference>
<dbReference type="Proteomes" id="UP000799778">
    <property type="component" value="Unassembled WGS sequence"/>
</dbReference>
<feature type="domain" description="DC-UbP/UBTD2 N-terminal" evidence="2">
    <location>
        <begin position="81"/>
        <end position="173"/>
    </location>
</feature>
<organism evidence="3 4">
    <name type="scientific">Aaosphaeria arxii CBS 175.79</name>
    <dbReference type="NCBI Taxonomy" id="1450172"/>
    <lineage>
        <taxon>Eukaryota</taxon>
        <taxon>Fungi</taxon>
        <taxon>Dikarya</taxon>
        <taxon>Ascomycota</taxon>
        <taxon>Pezizomycotina</taxon>
        <taxon>Dothideomycetes</taxon>
        <taxon>Pleosporomycetidae</taxon>
        <taxon>Pleosporales</taxon>
        <taxon>Pleosporales incertae sedis</taxon>
        <taxon>Aaosphaeria</taxon>
    </lineage>
</organism>
<feature type="region of interest" description="Disordered" evidence="1">
    <location>
        <begin position="176"/>
        <end position="224"/>
    </location>
</feature>
<feature type="compositionally biased region" description="Polar residues" evidence="1">
    <location>
        <begin position="187"/>
        <end position="196"/>
    </location>
</feature>
<evidence type="ECO:0000256" key="1">
    <source>
        <dbReference type="SAM" id="MobiDB-lite"/>
    </source>
</evidence>
<feature type="region of interest" description="Disordered" evidence="1">
    <location>
        <begin position="1"/>
        <end position="56"/>
    </location>
</feature>
<evidence type="ECO:0000259" key="2">
    <source>
        <dbReference type="Pfam" id="PF16455"/>
    </source>
</evidence>
<gene>
    <name evidence="3" type="ORF">BU24DRAFT_458463</name>
</gene>
<accession>A0A6A5Y1C4</accession>
<dbReference type="GeneID" id="54289036"/>
<evidence type="ECO:0000313" key="3">
    <source>
        <dbReference type="EMBL" id="KAF2018721.1"/>
    </source>
</evidence>
<evidence type="ECO:0000313" key="4">
    <source>
        <dbReference type="Proteomes" id="UP000799778"/>
    </source>
</evidence>
<dbReference type="Pfam" id="PF16455">
    <property type="entry name" value="UBD"/>
    <property type="match status" value="1"/>
</dbReference>
<dbReference type="Gene3D" id="1.20.225.20">
    <property type="entry name" value="Ub domain-containing protein, DC-UbP/UBTD2, N-terminal domain"/>
    <property type="match status" value="1"/>
</dbReference>
<dbReference type="InterPro" id="IPR039869">
    <property type="entry name" value="UBTD1/2"/>
</dbReference>
<feature type="compositionally biased region" description="Polar residues" evidence="1">
    <location>
        <begin position="205"/>
        <end position="222"/>
    </location>
</feature>
<feature type="compositionally biased region" description="Polar residues" evidence="1">
    <location>
        <begin position="22"/>
        <end position="48"/>
    </location>
</feature>
<proteinExistence type="predicted"/>
<dbReference type="RefSeq" id="XP_033387060.1">
    <property type="nucleotide sequence ID" value="XM_033531639.1"/>
</dbReference>
<protein>
    <recommendedName>
        <fullName evidence="2">DC-UbP/UBTD2 N-terminal domain-containing protein</fullName>
    </recommendedName>
</protein>
<keyword evidence="4" id="KW-1185">Reference proteome</keyword>
<dbReference type="AlphaFoldDB" id="A0A6A5Y1C4"/>
<dbReference type="InterPro" id="IPR032752">
    <property type="entry name" value="DC-UbP/UBTD2_N"/>
</dbReference>
<dbReference type="EMBL" id="ML978067">
    <property type="protein sequence ID" value="KAF2018721.1"/>
    <property type="molecule type" value="Genomic_DNA"/>
</dbReference>
<feature type="compositionally biased region" description="Basic and acidic residues" evidence="1">
    <location>
        <begin position="176"/>
        <end position="186"/>
    </location>
</feature>
<dbReference type="OrthoDB" id="1640476at2759"/>
<sequence>MLGCCASRPQAGQSPYRHDPTLANQVDASSRHITAGSNPDSASSQPATSGAAVAAPNVTLKSIPRSARAKLPAPTQATSLHNPGPWTRERLARERDDWWDTRTEGNRHIWQTYQQAVKFAQEGDIKNAQALIDAAECTCPTGELWRRIYDNVGVEYSVSRAKWVVLEPEGIVSDEDAAREMKERSTAARTGSTNDGGSAAGGTPDLSSPISPVQSQTSTPGTNMRVFCRMSDTSKDILIKAFPNPRVVDIISHLQHMEGYANKRLRVAYLGHEHDADEPLSNFYREGDRLTVLVLPQI</sequence>
<dbReference type="InterPro" id="IPR038169">
    <property type="entry name" value="DC-UbP/UBTD2_N_sf"/>
</dbReference>
<name>A0A6A5Y1C4_9PLEO</name>
<reference evidence="3" key="1">
    <citation type="journal article" date="2020" name="Stud. Mycol.">
        <title>101 Dothideomycetes genomes: a test case for predicting lifestyles and emergence of pathogens.</title>
        <authorList>
            <person name="Haridas S."/>
            <person name="Albert R."/>
            <person name="Binder M."/>
            <person name="Bloem J."/>
            <person name="Labutti K."/>
            <person name="Salamov A."/>
            <person name="Andreopoulos B."/>
            <person name="Baker S."/>
            <person name="Barry K."/>
            <person name="Bills G."/>
            <person name="Bluhm B."/>
            <person name="Cannon C."/>
            <person name="Castanera R."/>
            <person name="Culley D."/>
            <person name="Daum C."/>
            <person name="Ezra D."/>
            <person name="Gonzalez J."/>
            <person name="Henrissat B."/>
            <person name="Kuo A."/>
            <person name="Liang C."/>
            <person name="Lipzen A."/>
            <person name="Lutzoni F."/>
            <person name="Magnuson J."/>
            <person name="Mondo S."/>
            <person name="Nolan M."/>
            <person name="Ohm R."/>
            <person name="Pangilinan J."/>
            <person name="Park H.-J."/>
            <person name="Ramirez L."/>
            <person name="Alfaro M."/>
            <person name="Sun H."/>
            <person name="Tritt A."/>
            <person name="Yoshinaga Y."/>
            <person name="Zwiers L.-H."/>
            <person name="Turgeon B."/>
            <person name="Goodwin S."/>
            <person name="Spatafora J."/>
            <person name="Crous P."/>
            <person name="Grigoriev I."/>
        </authorList>
    </citation>
    <scope>NUCLEOTIDE SEQUENCE</scope>
    <source>
        <strain evidence="3">CBS 175.79</strain>
    </source>
</reference>